<dbReference type="Proteomes" id="UP000607281">
    <property type="component" value="Unassembled WGS sequence"/>
</dbReference>
<sequence>MVRKIAFGVLWLVFTFYAFVLAPSDQPDTIEVIKNLSIGQWQGINPLVIALFNLMGIWPLIYSTLIFIDGRGQKIPAWLFATASFGVGAFALLPYLALREPNPQFPCTKNTLIKLLDSRVTGVILTVATAILVTYGLRQGDWSNFMQQWQTNRFIHVMSLDFCLLCLLFPALLGDDMARRGWQKSQLFWLFALIPLFGPLLYLCLRPSLPEPSVDVISSQQQRVAS</sequence>
<dbReference type="RefSeq" id="WP_190406056.1">
    <property type="nucleotide sequence ID" value="NZ_JACJRF010000006.1"/>
</dbReference>
<feature type="transmembrane region" description="Helical" evidence="1">
    <location>
        <begin position="186"/>
        <end position="205"/>
    </location>
</feature>
<name>A0ABR8CLF2_9NOST</name>
<feature type="transmembrane region" description="Helical" evidence="1">
    <location>
        <begin position="47"/>
        <end position="68"/>
    </location>
</feature>
<keyword evidence="1" id="KW-1133">Transmembrane helix</keyword>
<gene>
    <name evidence="2" type="ORF">H6G18_05420</name>
</gene>
<organism evidence="2 3">
    <name type="scientific">Anabaena subtropica FACHB-260</name>
    <dbReference type="NCBI Taxonomy" id="2692884"/>
    <lineage>
        <taxon>Bacteria</taxon>
        <taxon>Bacillati</taxon>
        <taxon>Cyanobacteriota</taxon>
        <taxon>Cyanophyceae</taxon>
        <taxon>Nostocales</taxon>
        <taxon>Nostocaceae</taxon>
        <taxon>Anabaena</taxon>
    </lineage>
</organism>
<reference evidence="2 3" key="1">
    <citation type="journal article" date="2020" name="ISME J.">
        <title>Comparative genomics reveals insights into cyanobacterial evolution and habitat adaptation.</title>
        <authorList>
            <person name="Chen M.Y."/>
            <person name="Teng W.K."/>
            <person name="Zhao L."/>
            <person name="Hu C.X."/>
            <person name="Zhou Y.K."/>
            <person name="Han B.P."/>
            <person name="Song L.R."/>
            <person name="Shu W.S."/>
        </authorList>
    </citation>
    <scope>NUCLEOTIDE SEQUENCE [LARGE SCALE GENOMIC DNA]</scope>
    <source>
        <strain evidence="2 3">FACHB-260</strain>
    </source>
</reference>
<dbReference type="PANTHER" id="PTHR36009:SF3">
    <property type="entry name" value="TRANSMEMBRANE PROTEIN"/>
    <property type="match status" value="1"/>
</dbReference>
<evidence type="ECO:0000313" key="3">
    <source>
        <dbReference type="Proteomes" id="UP000607281"/>
    </source>
</evidence>
<dbReference type="EMBL" id="JACJRF010000006">
    <property type="protein sequence ID" value="MBD2343586.1"/>
    <property type="molecule type" value="Genomic_DNA"/>
</dbReference>
<feature type="transmembrane region" description="Helical" evidence="1">
    <location>
        <begin position="157"/>
        <end position="174"/>
    </location>
</feature>
<evidence type="ECO:0000256" key="1">
    <source>
        <dbReference type="SAM" id="Phobius"/>
    </source>
</evidence>
<proteinExistence type="predicted"/>
<feature type="transmembrane region" description="Helical" evidence="1">
    <location>
        <begin position="75"/>
        <end position="98"/>
    </location>
</feature>
<evidence type="ECO:0000313" key="2">
    <source>
        <dbReference type="EMBL" id="MBD2343586.1"/>
    </source>
</evidence>
<keyword evidence="1" id="KW-0472">Membrane</keyword>
<dbReference type="PANTHER" id="PTHR36009">
    <property type="match status" value="1"/>
</dbReference>
<keyword evidence="1" id="KW-0812">Transmembrane</keyword>
<protein>
    <submittedName>
        <fullName evidence="2">DUF2834 domain-containing protein</fullName>
    </submittedName>
</protein>
<keyword evidence="3" id="KW-1185">Reference proteome</keyword>
<accession>A0ABR8CLF2</accession>
<feature type="transmembrane region" description="Helical" evidence="1">
    <location>
        <begin position="118"/>
        <end position="137"/>
    </location>
</feature>
<comment type="caution">
    <text evidence="2">The sequence shown here is derived from an EMBL/GenBank/DDBJ whole genome shotgun (WGS) entry which is preliminary data.</text>
</comment>